<dbReference type="Proteomes" id="UP001295684">
    <property type="component" value="Unassembled WGS sequence"/>
</dbReference>
<accession>A0AAD1X7I1</accession>
<reference evidence="1" key="1">
    <citation type="submission" date="2023-07" db="EMBL/GenBank/DDBJ databases">
        <authorList>
            <consortium name="AG Swart"/>
            <person name="Singh M."/>
            <person name="Singh A."/>
            <person name="Seah K."/>
            <person name="Emmerich C."/>
        </authorList>
    </citation>
    <scope>NUCLEOTIDE SEQUENCE</scope>
    <source>
        <strain evidence="1">DP1</strain>
    </source>
</reference>
<evidence type="ECO:0000313" key="1">
    <source>
        <dbReference type="EMBL" id="CAI2361652.1"/>
    </source>
</evidence>
<proteinExistence type="predicted"/>
<comment type="caution">
    <text evidence="1">The sequence shown here is derived from an EMBL/GenBank/DDBJ whole genome shotgun (WGS) entry which is preliminary data.</text>
</comment>
<gene>
    <name evidence="1" type="ORF">ECRASSUSDP1_LOCUS2964</name>
</gene>
<evidence type="ECO:0000313" key="2">
    <source>
        <dbReference type="Proteomes" id="UP001295684"/>
    </source>
</evidence>
<dbReference type="EMBL" id="CAMPGE010002839">
    <property type="protein sequence ID" value="CAI2361652.1"/>
    <property type="molecule type" value="Genomic_DNA"/>
</dbReference>
<protein>
    <submittedName>
        <fullName evidence="1">Uncharacterized protein</fullName>
    </submittedName>
</protein>
<dbReference type="AlphaFoldDB" id="A0AAD1X7I1"/>
<keyword evidence="2" id="KW-1185">Reference proteome</keyword>
<organism evidence="1 2">
    <name type="scientific">Euplotes crassus</name>
    <dbReference type="NCBI Taxonomy" id="5936"/>
    <lineage>
        <taxon>Eukaryota</taxon>
        <taxon>Sar</taxon>
        <taxon>Alveolata</taxon>
        <taxon>Ciliophora</taxon>
        <taxon>Intramacronucleata</taxon>
        <taxon>Spirotrichea</taxon>
        <taxon>Hypotrichia</taxon>
        <taxon>Euplotida</taxon>
        <taxon>Euplotidae</taxon>
        <taxon>Moneuplotes</taxon>
    </lineage>
</organism>
<name>A0AAD1X7I1_EUPCR</name>
<sequence length="104" mass="11981">MEWIKSLGFVPRLILQLECSHYCIFMTFLGNYSKNSMISDNQATLPELNSVAGFLTDLPSLQMILKDYCFCDFPSTTRTLLHQQSEIPNQYIHPGLDSKVRLDF</sequence>